<evidence type="ECO:0000313" key="2">
    <source>
        <dbReference type="EMBL" id="MBT2987909.1"/>
    </source>
</evidence>
<proteinExistence type="predicted"/>
<sequence>MITKLILTLTVIAIAWLVVRNRQQRVQAISHQGRAGEAPRPAQNPLLKWGAYLLLVMLLLGSGLFLYTQWQDFTRVVTVTVVDTQSGRSVSYQARRGDIEERHFITLDGREVNVANSERIELESASPGRP</sequence>
<evidence type="ECO:0000256" key="1">
    <source>
        <dbReference type="SAM" id="Phobius"/>
    </source>
</evidence>
<dbReference type="Proteomes" id="UP000770889">
    <property type="component" value="Unassembled WGS sequence"/>
</dbReference>
<accession>A0A944M7Z0</accession>
<feature type="transmembrane region" description="Helical" evidence="1">
    <location>
        <begin position="49"/>
        <end position="67"/>
    </location>
</feature>
<reference evidence="2 3" key="1">
    <citation type="submission" date="2021-05" db="EMBL/GenBank/DDBJ databases">
        <title>Genetic and Functional Diversity in Clade A Lucinid endosymbionts from the Bahamas.</title>
        <authorList>
            <person name="Giani N.M."/>
            <person name="Engel A.S."/>
            <person name="Campbell B.J."/>
        </authorList>
    </citation>
    <scope>NUCLEOTIDE SEQUENCE [LARGE SCALE GENOMIC DNA]</scope>
    <source>
        <strain evidence="2">LUC16012Gg_MoonRockCtena</strain>
    </source>
</reference>
<keyword evidence="1" id="KW-0812">Transmembrane</keyword>
<gene>
    <name evidence="2" type="ORF">KME65_03005</name>
</gene>
<name>A0A944M7Z0_9GAMM</name>
<keyword evidence="1" id="KW-0472">Membrane</keyword>
<comment type="caution">
    <text evidence="2">The sequence shown here is derived from an EMBL/GenBank/DDBJ whole genome shotgun (WGS) entry which is preliminary data.</text>
</comment>
<keyword evidence="1" id="KW-1133">Transmembrane helix</keyword>
<protein>
    <submittedName>
        <fullName evidence="2">Antitermination protein NusG</fullName>
    </submittedName>
</protein>
<dbReference type="EMBL" id="JAHHGM010000002">
    <property type="protein sequence ID" value="MBT2987909.1"/>
    <property type="molecule type" value="Genomic_DNA"/>
</dbReference>
<dbReference type="AlphaFoldDB" id="A0A944M7Z0"/>
<organism evidence="2 3">
    <name type="scientific">Candidatus Thiodiazotropha taylori</name>
    <dbReference type="NCBI Taxonomy" id="2792791"/>
    <lineage>
        <taxon>Bacteria</taxon>
        <taxon>Pseudomonadati</taxon>
        <taxon>Pseudomonadota</taxon>
        <taxon>Gammaproteobacteria</taxon>
        <taxon>Chromatiales</taxon>
        <taxon>Sedimenticolaceae</taxon>
        <taxon>Candidatus Thiodiazotropha</taxon>
    </lineage>
</organism>
<evidence type="ECO:0000313" key="3">
    <source>
        <dbReference type="Proteomes" id="UP000770889"/>
    </source>
</evidence>